<dbReference type="GO" id="GO:0006508">
    <property type="term" value="P:proteolysis"/>
    <property type="evidence" value="ECO:0007669"/>
    <property type="project" value="UniProtKB-KW"/>
</dbReference>
<dbReference type="Proteomes" id="UP000689129">
    <property type="component" value="Unassembled WGS sequence"/>
</dbReference>
<comment type="similarity">
    <text evidence="2 7">Belongs to the peptidase M14 family.</text>
</comment>
<name>A0A0G4LDL3_VERLO</name>
<dbReference type="Proteomes" id="UP000045706">
    <property type="component" value="Unassembled WGS sequence"/>
</dbReference>
<dbReference type="PANTHER" id="PTHR11705:SF143">
    <property type="entry name" value="SLL0236 PROTEIN"/>
    <property type="match status" value="1"/>
</dbReference>
<reference evidence="10" key="2">
    <citation type="submission" date="2015-05" db="EMBL/GenBank/DDBJ databases">
        <authorList>
            <person name="Wang D.B."/>
            <person name="Wang M."/>
        </authorList>
    </citation>
    <scope>NUCLEOTIDE SEQUENCE [LARGE SCALE GENOMIC DNA]</scope>
    <source>
        <strain evidence="10">VL2</strain>
    </source>
</reference>
<gene>
    <name evidence="10" type="ORF">BN1723_012050</name>
    <name evidence="11" type="ORF">HYQ45_004192</name>
</gene>
<reference evidence="11" key="3">
    <citation type="journal article" date="2021" name="Mol. Plant Pathol.">
        <title>A 20-kb lineage-specific genomic region tames virulence in pathogenic amphidiploid Verticillium longisporum.</title>
        <authorList>
            <person name="Harting R."/>
            <person name="Starke J."/>
            <person name="Kusch H."/>
            <person name="Poggeler S."/>
            <person name="Maurus I."/>
            <person name="Schluter R."/>
            <person name="Landesfeind M."/>
            <person name="Bulla I."/>
            <person name="Nowrousian M."/>
            <person name="de Jonge R."/>
            <person name="Stahlhut G."/>
            <person name="Hoff K.J."/>
            <person name="Asshauer K.P."/>
            <person name="Thurmer A."/>
            <person name="Stanke M."/>
            <person name="Daniel R."/>
            <person name="Morgenstern B."/>
            <person name="Thomma B.P.H.J."/>
            <person name="Kronstad J.W."/>
            <person name="Braus-Stromeyer S.A."/>
            <person name="Braus G.H."/>
        </authorList>
    </citation>
    <scope>NUCLEOTIDE SEQUENCE</scope>
    <source>
        <strain evidence="11">Vl32</strain>
    </source>
</reference>
<reference evidence="12" key="1">
    <citation type="submission" date="2015-05" db="EMBL/GenBank/DDBJ databases">
        <authorList>
            <person name="Fogelqvist Johan"/>
        </authorList>
    </citation>
    <scope>NUCLEOTIDE SEQUENCE [LARGE SCALE GENOMIC DNA]</scope>
</reference>
<evidence type="ECO:0000259" key="9">
    <source>
        <dbReference type="PROSITE" id="PS52035"/>
    </source>
</evidence>
<dbReference type="OrthoDB" id="3626597at2759"/>
<protein>
    <submittedName>
        <fullName evidence="11">Putative carboxypeptidase suro-1 like protein</fullName>
    </submittedName>
</protein>
<evidence type="ECO:0000256" key="4">
    <source>
        <dbReference type="ARBA" id="ARBA00022801"/>
    </source>
</evidence>
<feature type="domain" description="Peptidase M14" evidence="9">
    <location>
        <begin position="71"/>
        <end position="434"/>
    </location>
</feature>
<keyword evidence="5" id="KW-0862">Zinc</keyword>
<dbReference type="GO" id="GO:0004181">
    <property type="term" value="F:metallocarboxypeptidase activity"/>
    <property type="evidence" value="ECO:0007669"/>
    <property type="project" value="InterPro"/>
</dbReference>
<evidence type="ECO:0000256" key="7">
    <source>
        <dbReference type="PROSITE-ProRule" id="PRU01379"/>
    </source>
</evidence>
<evidence type="ECO:0000256" key="6">
    <source>
        <dbReference type="ARBA" id="ARBA00023049"/>
    </source>
</evidence>
<dbReference type="PANTHER" id="PTHR11705">
    <property type="entry name" value="PROTEASE FAMILY M14 CARBOXYPEPTIDASE A,B"/>
    <property type="match status" value="1"/>
</dbReference>
<dbReference type="SMART" id="SM00631">
    <property type="entry name" value="Zn_pept"/>
    <property type="match status" value="1"/>
</dbReference>
<evidence type="ECO:0000256" key="8">
    <source>
        <dbReference type="SAM" id="SignalP"/>
    </source>
</evidence>
<dbReference type="SUPFAM" id="SSF53187">
    <property type="entry name" value="Zn-dependent exopeptidases"/>
    <property type="match status" value="1"/>
</dbReference>
<accession>A0A0G4LDL3</accession>
<keyword evidence="3" id="KW-0645">Protease</keyword>
<dbReference type="Pfam" id="PF00246">
    <property type="entry name" value="Peptidase_M14"/>
    <property type="match status" value="1"/>
</dbReference>
<organism evidence="10 12">
    <name type="scientific">Verticillium longisporum</name>
    <name type="common">Verticillium dahliae var. longisporum</name>
    <dbReference type="NCBI Taxonomy" id="100787"/>
    <lineage>
        <taxon>Eukaryota</taxon>
        <taxon>Fungi</taxon>
        <taxon>Dikarya</taxon>
        <taxon>Ascomycota</taxon>
        <taxon>Pezizomycotina</taxon>
        <taxon>Sordariomycetes</taxon>
        <taxon>Hypocreomycetidae</taxon>
        <taxon>Glomerellales</taxon>
        <taxon>Plectosphaerellaceae</taxon>
        <taxon>Verticillium</taxon>
    </lineage>
</organism>
<comment type="cofactor">
    <cofactor evidence="1">
        <name>Zn(2+)</name>
        <dbReference type="ChEBI" id="CHEBI:29105"/>
    </cofactor>
</comment>
<evidence type="ECO:0000256" key="1">
    <source>
        <dbReference type="ARBA" id="ARBA00001947"/>
    </source>
</evidence>
<feature type="signal peptide" evidence="8">
    <location>
        <begin position="1"/>
        <end position="19"/>
    </location>
</feature>
<keyword evidence="11" id="KW-0121">Carboxypeptidase</keyword>
<evidence type="ECO:0000256" key="5">
    <source>
        <dbReference type="ARBA" id="ARBA00022833"/>
    </source>
</evidence>
<feature type="chain" id="PRO_5044365786" evidence="8">
    <location>
        <begin position="20"/>
        <end position="445"/>
    </location>
</feature>
<proteinExistence type="inferred from homology"/>
<feature type="active site" description="Proton donor/acceptor" evidence="7">
    <location>
        <position position="397"/>
    </location>
</feature>
<dbReference type="EMBL" id="CVQI01010668">
    <property type="protein sequence ID" value="CRK20133.1"/>
    <property type="molecule type" value="Genomic_DNA"/>
</dbReference>
<dbReference type="AlphaFoldDB" id="A0A0G4LDL3"/>
<evidence type="ECO:0000313" key="12">
    <source>
        <dbReference type="Proteomes" id="UP000045706"/>
    </source>
</evidence>
<keyword evidence="4" id="KW-0378">Hydrolase</keyword>
<dbReference type="InterPro" id="IPR000834">
    <property type="entry name" value="Peptidase_M14"/>
</dbReference>
<evidence type="ECO:0000256" key="2">
    <source>
        <dbReference type="ARBA" id="ARBA00005988"/>
    </source>
</evidence>
<dbReference type="PROSITE" id="PS52035">
    <property type="entry name" value="PEPTIDASE_M14"/>
    <property type="match status" value="1"/>
</dbReference>
<keyword evidence="8" id="KW-0732">Signal</keyword>
<keyword evidence="6" id="KW-0482">Metalloprotease</keyword>
<sequence length="445" mass="48139">MKTFTTAGAIASLALLTEACILPEELANGGEAVVKRQTGNTGLAIGTGNRFANGTVPRGLGTQPPGTNLETLLNVGEITAAVQALVDEYDLESFVAPVKTYEGAEIVGAKVGGQKNCSSSYHVYFNGAIHARERGSSDNIIYFISDLLYANKHNTGLQYGGRTYTNCDVRRALAAGIVFTPLSNPDGVAWDQSTNTCWRKNRNPAAAVAGNPASVGVDLNRNFDVVFDFLNKFHPEVGPNVASKNPRAQTYQGASAFSEAETQAIKWVMDEHENLRWYMDVHAYAGVLLYASGIDELQSRHPEQNFLNSTYDKVRGLMPDDPQSGAVYGEYITQKDWSDKAFAAMRSVNAMDAATGRHYEAMSAAYLYPTSGASDDYAWARHQIDPSLNKLHGYCLEFGFGNTAASCAFYPTSEIYHQNALETGAGFMEFLLAATEIGLGEEGSC</sequence>
<dbReference type="Gene3D" id="3.40.630.10">
    <property type="entry name" value="Zn peptidases"/>
    <property type="match status" value="1"/>
</dbReference>
<evidence type="ECO:0000313" key="10">
    <source>
        <dbReference type="EMBL" id="CRK20133.1"/>
    </source>
</evidence>
<evidence type="ECO:0000313" key="11">
    <source>
        <dbReference type="EMBL" id="KAG7138698.1"/>
    </source>
</evidence>
<dbReference type="GO" id="GO:0008270">
    <property type="term" value="F:zinc ion binding"/>
    <property type="evidence" value="ECO:0007669"/>
    <property type="project" value="InterPro"/>
</dbReference>
<dbReference type="EMBL" id="JAEMWZ010000069">
    <property type="protein sequence ID" value="KAG7138698.1"/>
    <property type="molecule type" value="Genomic_DNA"/>
</dbReference>
<evidence type="ECO:0000256" key="3">
    <source>
        <dbReference type="ARBA" id="ARBA00022670"/>
    </source>
</evidence>